<dbReference type="PANTHER" id="PTHR45784">
    <property type="entry name" value="C-TYPE LECTIN DOMAIN FAMILY 20 MEMBER A-RELATED"/>
    <property type="match status" value="1"/>
</dbReference>
<keyword evidence="2 4" id="KW-0863">Zinc-finger</keyword>
<dbReference type="SMART" id="SM00614">
    <property type="entry name" value="ZnF_BED"/>
    <property type="match status" value="1"/>
</dbReference>
<dbReference type="SUPFAM" id="SSF57667">
    <property type="entry name" value="beta-beta-alpha zinc fingers"/>
    <property type="match status" value="1"/>
</dbReference>
<dbReference type="GO" id="GO:0003677">
    <property type="term" value="F:DNA binding"/>
    <property type="evidence" value="ECO:0007669"/>
    <property type="project" value="InterPro"/>
</dbReference>
<dbReference type="PROSITE" id="PS50808">
    <property type="entry name" value="ZF_BED"/>
    <property type="match status" value="1"/>
</dbReference>
<dbReference type="InterPro" id="IPR016186">
    <property type="entry name" value="C-type_lectin-like/link_sf"/>
</dbReference>
<dbReference type="Pfam" id="PF00059">
    <property type="entry name" value="Lectin_C"/>
    <property type="match status" value="1"/>
</dbReference>
<sequence>MACAAPPQPALVDKEHSRSAIWNYFGYEANEDGKPKDTNKPICKSCYRAVVTKGANTSNIAKHLKDRHPDLYKEFREPSARTFRSNTKSQFQRWAVEGALECGCILRNRKKTKLSECFTIGDVLRLSLALEDFCITALCSLSECSQRRYHYININKTWTEAQRYCRENYTDLATVNNINDMNQLKKTVNNNQKVWIGLKRDTGL</sequence>
<evidence type="ECO:0000259" key="5">
    <source>
        <dbReference type="PROSITE" id="PS50808"/>
    </source>
</evidence>
<evidence type="ECO:0000256" key="1">
    <source>
        <dbReference type="ARBA" id="ARBA00022723"/>
    </source>
</evidence>
<keyword evidence="1" id="KW-0479">Metal-binding</keyword>
<reference evidence="6 7" key="1">
    <citation type="journal article" date="2019" name="Mol. Ecol. Resour.">
        <title>Chromosome-level genome assembly of Triplophysa tibetana, a fish adapted to the harsh high-altitude environment of the Tibetan Plateau.</title>
        <authorList>
            <person name="Yang X."/>
            <person name="Liu H."/>
            <person name="Ma Z."/>
            <person name="Zou Y."/>
            <person name="Zou M."/>
            <person name="Mao Y."/>
            <person name="Li X."/>
            <person name="Wang H."/>
            <person name="Chen T."/>
            <person name="Wang W."/>
            <person name="Yang R."/>
        </authorList>
    </citation>
    <scope>NUCLEOTIDE SEQUENCE [LARGE SCALE GENOMIC DNA]</scope>
    <source>
        <strain evidence="6">TTIB1903HZAU</strain>
        <tissue evidence="6">Muscle</tissue>
    </source>
</reference>
<name>A0A5A9PHK2_9TELE</name>
<dbReference type="Gene3D" id="3.10.100.10">
    <property type="entry name" value="Mannose-Binding Protein A, subunit A"/>
    <property type="match status" value="1"/>
</dbReference>
<proteinExistence type="predicted"/>
<dbReference type="InterPro" id="IPR016187">
    <property type="entry name" value="CTDL_fold"/>
</dbReference>
<evidence type="ECO:0000256" key="2">
    <source>
        <dbReference type="ARBA" id="ARBA00022771"/>
    </source>
</evidence>
<gene>
    <name evidence="6" type="ORF">E1301_Tti023538</name>
</gene>
<dbReference type="Pfam" id="PF02892">
    <property type="entry name" value="zf-BED"/>
    <property type="match status" value="1"/>
</dbReference>
<dbReference type="InterPro" id="IPR003656">
    <property type="entry name" value="Znf_BED"/>
</dbReference>
<dbReference type="EMBL" id="SOYY01000005">
    <property type="protein sequence ID" value="KAA0721363.1"/>
    <property type="molecule type" value="Genomic_DNA"/>
</dbReference>
<evidence type="ECO:0000313" key="6">
    <source>
        <dbReference type="EMBL" id="KAA0721363.1"/>
    </source>
</evidence>
<dbReference type="PANTHER" id="PTHR45784:SF3">
    <property type="entry name" value="C-TYPE LECTIN DOMAIN FAMILY 4 MEMBER K-LIKE-RELATED"/>
    <property type="match status" value="1"/>
</dbReference>
<dbReference type="GO" id="GO:0008270">
    <property type="term" value="F:zinc ion binding"/>
    <property type="evidence" value="ECO:0007669"/>
    <property type="project" value="UniProtKB-KW"/>
</dbReference>
<evidence type="ECO:0000313" key="7">
    <source>
        <dbReference type="Proteomes" id="UP000324632"/>
    </source>
</evidence>
<organism evidence="6 7">
    <name type="scientific">Triplophysa tibetana</name>
    <dbReference type="NCBI Taxonomy" id="1572043"/>
    <lineage>
        <taxon>Eukaryota</taxon>
        <taxon>Metazoa</taxon>
        <taxon>Chordata</taxon>
        <taxon>Craniata</taxon>
        <taxon>Vertebrata</taxon>
        <taxon>Euteleostomi</taxon>
        <taxon>Actinopterygii</taxon>
        <taxon>Neopterygii</taxon>
        <taxon>Teleostei</taxon>
        <taxon>Ostariophysi</taxon>
        <taxon>Cypriniformes</taxon>
        <taxon>Nemacheilidae</taxon>
        <taxon>Triplophysa</taxon>
    </lineage>
</organism>
<comment type="caution">
    <text evidence="6">The sequence shown here is derived from an EMBL/GenBank/DDBJ whole genome shotgun (WGS) entry which is preliminary data.</text>
</comment>
<keyword evidence="7" id="KW-1185">Reference proteome</keyword>
<accession>A0A5A9PHK2</accession>
<keyword evidence="3" id="KW-0862">Zinc</keyword>
<evidence type="ECO:0000256" key="4">
    <source>
        <dbReference type="PROSITE-ProRule" id="PRU00027"/>
    </source>
</evidence>
<dbReference type="AlphaFoldDB" id="A0A5A9PHK2"/>
<evidence type="ECO:0000256" key="3">
    <source>
        <dbReference type="ARBA" id="ARBA00022833"/>
    </source>
</evidence>
<feature type="domain" description="BED-type" evidence="5">
    <location>
        <begin position="16"/>
        <end position="75"/>
    </location>
</feature>
<protein>
    <recommendedName>
        <fullName evidence="5">BED-type domain-containing protein</fullName>
    </recommendedName>
</protein>
<dbReference type="InterPro" id="IPR036236">
    <property type="entry name" value="Znf_C2H2_sf"/>
</dbReference>
<dbReference type="SUPFAM" id="SSF56436">
    <property type="entry name" value="C-type lectin-like"/>
    <property type="match status" value="1"/>
</dbReference>
<dbReference type="Proteomes" id="UP000324632">
    <property type="component" value="Chromosome 5"/>
</dbReference>
<dbReference type="InterPro" id="IPR001304">
    <property type="entry name" value="C-type_lectin-like"/>
</dbReference>